<dbReference type="Pfam" id="PF01202">
    <property type="entry name" value="SKI"/>
    <property type="match status" value="1"/>
</dbReference>
<evidence type="ECO:0000256" key="4">
    <source>
        <dbReference type="ARBA" id="ARBA00022605"/>
    </source>
</evidence>
<feature type="binding site" evidence="11">
    <location>
        <position position="33"/>
    </location>
    <ligand>
        <name>substrate</name>
    </ligand>
</feature>
<dbReference type="EMBL" id="SJPR01000001">
    <property type="protein sequence ID" value="TWT99622.1"/>
    <property type="molecule type" value="Genomic_DNA"/>
</dbReference>
<comment type="subcellular location">
    <subcellularLocation>
        <location evidence="11">Cytoplasm</location>
    </subcellularLocation>
</comment>
<keyword evidence="4 11" id="KW-0028">Amino-acid biosynthesis</keyword>
<dbReference type="GO" id="GO:0008652">
    <property type="term" value="P:amino acid biosynthetic process"/>
    <property type="evidence" value="ECO:0007669"/>
    <property type="project" value="UniProtKB-KW"/>
</dbReference>
<evidence type="ECO:0000256" key="11">
    <source>
        <dbReference type="HAMAP-Rule" id="MF_00109"/>
    </source>
</evidence>
<accession>A0A5C6AHV8</accession>
<feature type="binding site" evidence="11">
    <location>
        <position position="79"/>
    </location>
    <ligand>
        <name>substrate</name>
    </ligand>
</feature>
<dbReference type="InterPro" id="IPR031322">
    <property type="entry name" value="Shikimate/glucono_kinase"/>
</dbReference>
<dbReference type="SUPFAM" id="SSF52540">
    <property type="entry name" value="P-loop containing nucleoside triphosphate hydrolases"/>
    <property type="match status" value="1"/>
</dbReference>
<evidence type="ECO:0000256" key="8">
    <source>
        <dbReference type="ARBA" id="ARBA00022840"/>
    </source>
</evidence>
<evidence type="ECO:0000313" key="13">
    <source>
        <dbReference type="Proteomes" id="UP000317421"/>
    </source>
</evidence>
<dbReference type="GO" id="GO:0009073">
    <property type="term" value="P:aromatic amino acid family biosynthetic process"/>
    <property type="evidence" value="ECO:0007669"/>
    <property type="project" value="UniProtKB-KW"/>
</dbReference>
<evidence type="ECO:0000313" key="12">
    <source>
        <dbReference type="EMBL" id="TWT99622.1"/>
    </source>
</evidence>
<comment type="catalytic activity">
    <reaction evidence="10 11">
        <text>shikimate + ATP = 3-phosphoshikimate + ADP + H(+)</text>
        <dbReference type="Rhea" id="RHEA:13121"/>
        <dbReference type="ChEBI" id="CHEBI:15378"/>
        <dbReference type="ChEBI" id="CHEBI:30616"/>
        <dbReference type="ChEBI" id="CHEBI:36208"/>
        <dbReference type="ChEBI" id="CHEBI:145989"/>
        <dbReference type="ChEBI" id="CHEBI:456216"/>
        <dbReference type="EC" id="2.7.1.71"/>
    </reaction>
</comment>
<keyword evidence="9 11" id="KW-0057">Aromatic amino acid biosynthesis</keyword>
<dbReference type="HAMAP" id="MF_00109">
    <property type="entry name" value="Shikimate_kinase"/>
    <property type="match status" value="1"/>
</dbReference>
<evidence type="ECO:0000256" key="5">
    <source>
        <dbReference type="ARBA" id="ARBA00022679"/>
    </source>
</evidence>
<keyword evidence="13" id="KW-1185">Reference proteome</keyword>
<dbReference type="Proteomes" id="UP000317421">
    <property type="component" value="Unassembled WGS sequence"/>
</dbReference>
<feature type="binding site" evidence="11">
    <location>
        <position position="57"/>
    </location>
    <ligand>
        <name>substrate</name>
    </ligand>
</feature>
<dbReference type="CDD" id="cd00464">
    <property type="entry name" value="SK"/>
    <property type="match status" value="1"/>
</dbReference>
<dbReference type="PROSITE" id="PS01128">
    <property type="entry name" value="SHIKIMATE_KINASE"/>
    <property type="match status" value="1"/>
</dbReference>
<dbReference type="AlphaFoldDB" id="A0A5C6AHV8"/>
<evidence type="ECO:0000256" key="1">
    <source>
        <dbReference type="ARBA" id="ARBA00004842"/>
    </source>
</evidence>
<dbReference type="RefSeq" id="WP_146442649.1">
    <property type="nucleotide sequence ID" value="NZ_SJPR01000001.1"/>
</dbReference>
<keyword evidence="8 11" id="KW-0067">ATP-binding</keyword>
<comment type="function">
    <text evidence="11">Catalyzes the specific phosphorylation of the 3-hydroxyl group of shikimic acid using ATP as a cosubstrate.</text>
</comment>
<reference evidence="12 13" key="1">
    <citation type="submission" date="2019-02" db="EMBL/GenBank/DDBJ databases">
        <title>Deep-cultivation of Planctomycetes and their phenomic and genomic characterization uncovers novel biology.</title>
        <authorList>
            <person name="Wiegand S."/>
            <person name="Jogler M."/>
            <person name="Boedeker C."/>
            <person name="Pinto D."/>
            <person name="Vollmers J."/>
            <person name="Rivas-Marin E."/>
            <person name="Kohn T."/>
            <person name="Peeters S.H."/>
            <person name="Heuer A."/>
            <person name="Rast P."/>
            <person name="Oberbeckmann S."/>
            <person name="Bunk B."/>
            <person name="Jeske O."/>
            <person name="Meyerdierks A."/>
            <person name="Storesund J.E."/>
            <person name="Kallscheuer N."/>
            <person name="Luecker S."/>
            <person name="Lage O.M."/>
            <person name="Pohl T."/>
            <person name="Merkel B.J."/>
            <person name="Hornburger P."/>
            <person name="Mueller R.-W."/>
            <person name="Bruemmer F."/>
            <person name="Labrenz M."/>
            <person name="Spormann A.M."/>
            <person name="Op Den Camp H."/>
            <person name="Overmann J."/>
            <person name="Amann R."/>
            <person name="Jetten M.S.M."/>
            <person name="Mascher T."/>
            <person name="Medema M.H."/>
            <person name="Devos D.P."/>
            <person name="Kaster A.-K."/>
            <person name="Ovreas L."/>
            <person name="Rohde M."/>
            <person name="Galperin M.Y."/>
            <person name="Jogler C."/>
        </authorList>
    </citation>
    <scope>NUCLEOTIDE SEQUENCE [LARGE SCALE GENOMIC DNA]</scope>
    <source>
        <strain evidence="12 13">Pla108</strain>
    </source>
</reference>
<dbReference type="GO" id="GO:0009423">
    <property type="term" value="P:chorismate biosynthetic process"/>
    <property type="evidence" value="ECO:0007669"/>
    <property type="project" value="UniProtKB-UniRule"/>
</dbReference>
<dbReference type="GO" id="GO:0004765">
    <property type="term" value="F:shikimate kinase activity"/>
    <property type="evidence" value="ECO:0007669"/>
    <property type="project" value="UniProtKB-UniRule"/>
</dbReference>
<keyword evidence="11" id="KW-0460">Magnesium</keyword>
<evidence type="ECO:0000256" key="6">
    <source>
        <dbReference type="ARBA" id="ARBA00022741"/>
    </source>
</evidence>
<comment type="caution">
    <text evidence="12">The sequence shown here is derived from an EMBL/GenBank/DDBJ whole genome shotgun (WGS) entry which is preliminary data.</text>
</comment>
<dbReference type="GO" id="GO:0005524">
    <property type="term" value="F:ATP binding"/>
    <property type="evidence" value="ECO:0007669"/>
    <property type="project" value="UniProtKB-UniRule"/>
</dbReference>
<keyword evidence="6 11" id="KW-0547">Nucleotide-binding</keyword>
<sequence>MTRLFLIGYRGCGKSTVARRLADRLGWDAVDSDDEIEHAAGKSIAMIFADDGEPAFRDLEEGVVTRLCGLERTVVALGGGAVLREATRARLAVAGPVVWLTAPATTLAARISGDATSASRRPNLTDLTDLTGLAEVERVLAAREPIYRECANFSVDADGRSPEVIAEEIAGLLAGR</sequence>
<dbReference type="EC" id="2.7.1.71" evidence="3 11"/>
<dbReference type="InterPro" id="IPR023000">
    <property type="entry name" value="Shikimate_kinase_CS"/>
</dbReference>
<feature type="binding site" evidence="11">
    <location>
        <position position="160"/>
    </location>
    <ligand>
        <name>ATP</name>
        <dbReference type="ChEBI" id="CHEBI:30616"/>
    </ligand>
</feature>
<dbReference type="GO" id="GO:0005829">
    <property type="term" value="C:cytosol"/>
    <property type="evidence" value="ECO:0007669"/>
    <property type="project" value="TreeGrafter"/>
</dbReference>
<keyword evidence="7 11" id="KW-0418">Kinase</keyword>
<proteinExistence type="inferred from homology"/>
<dbReference type="OrthoDB" id="9800332at2"/>
<dbReference type="PANTHER" id="PTHR21087">
    <property type="entry name" value="SHIKIMATE KINASE"/>
    <property type="match status" value="1"/>
</dbReference>
<name>A0A5C6AHV8_9BACT</name>
<feature type="binding site" evidence="11">
    <location>
        <position position="15"/>
    </location>
    <ligand>
        <name>Mg(2+)</name>
        <dbReference type="ChEBI" id="CHEBI:18420"/>
    </ligand>
</feature>
<protein>
    <recommendedName>
        <fullName evidence="3 11">Shikimate kinase</fullName>
        <shortName evidence="11">SK</shortName>
        <ecNumber evidence="3 11">2.7.1.71</ecNumber>
    </recommendedName>
</protein>
<comment type="subunit">
    <text evidence="11">Monomer.</text>
</comment>
<evidence type="ECO:0000256" key="7">
    <source>
        <dbReference type="ARBA" id="ARBA00022777"/>
    </source>
</evidence>
<feature type="binding site" evidence="11">
    <location>
        <position position="143"/>
    </location>
    <ligand>
        <name>substrate</name>
    </ligand>
</feature>
<dbReference type="UniPathway" id="UPA00053">
    <property type="reaction ID" value="UER00088"/>
</dbReference>
<dbReference type="PRINTS" id="PR01100">
    <property type="entry name" value="SHIKIMTKNASE"/>
</dbReference>
<feature type="binding site" evidence="11">
    <location>
        <begin position="11"/>
        <end position="16"/>
    </location>
    <ligand>
        <name>ATP</name>
        <dbReference type="ChEBI" id="CHEBI:30616"/>
    </ligand>
</feature>
<dbReference type="InterPro" id="IPR000623">
    <property type="entry name" value="Shikimate_kinase/TSH1"/>
</dbReference>
<comment type="similarity">
    <text evidence="2 11">Belongs to the shikimate kinase family.</text>
</comment>
<keyword evidence="11" id="KW-0479">Metal-binding</keyword>
<evidence type="ECO:0000256" key="3">
    <source>
        <dbReference type="ARBA" id="ARBA00012154"/>
    </source>
</evidence>
<dbReference type="Gene3D" id="3.40.50.300">
    <property type="entry name" value="P-loop containing nucleotide triphosphate hydrolases"/>
    <property type="match status" value="1"/>
</dbReference>
<organism evidence="12 13">
    <name type="scientific">Botrimarina colliarenosi</name>
    <dbReference type="NCBI Taxonomy" id="2528001"/>
    <lineage>
        <taxon>Bacteria</taxon>
        <taxon>Pseudomonadati</taxon>
        <taxon>Planctomycetota</taxon>
        <taxon>Planctomycetia</taxon>
        <taxon>Pirellulales</taxon>
        <taxon>Lacipirellulaceae</taxon>
        <taxon>Botrimarina</taxon>
    </lineage>
</organism>
<evidence type="ECO:0000256" key="2">
    <source>
        <dbReference type="ARBA" id="ARBA00006997"/>
    </source>
</evidence>
<comment type="pathway">
    <text evidence="1 11">Metabolic intermediate biosynthesis; chorismate biosynthesis; chorismate from D-erythrose 4-phosphate and phosphoenolpyruvate: step 5/7.</text>
</comment>
<dbReference type="PANTHER" id="PTHR21087:SF16">
    <property type="entry name" value="SHIKIMATE KINASE 1, CHLOROPLASTIC"/>
    <property type="match status" value="1"/>
</dbReference>
<keyword evidence="11" id="KW-0963">Cytoplasm</keyword>
<keyword evidence="5 11" id="KW-0808">Transferase</keyword>
<dbReference type="GO" id="GO:0000287">
    <property type="term" value="F:magnesium ion binding"/>
    <property type="evidence" value="ECO:0007669"/>
    <property type="project" value="UniProtKB-UniRule"/>
</dbReference>
<evidence type="ECO:0000256" key="10">
    <source>
        <dbReference type="ARBA" id="ARBA00048567"/>
    </source>
</evidence>
<comment type="cofactor">
    <cofactor evidence="11">
        <name>Mg(2+)</name>
        <dbReference type="ChEBI" id="CHEBI:18420"/>
    </cofactor>
    <text evidence="11">Binds 1 Mg(2+) ion per subunit.</text>
</comment>
<feature type="binding site" evidence="11">
    <location>
        <position position="121"/>
    </location>
    <ligand>
        <name>ATP</name>
        <dbReference type="ChEBI" id="CHEBI:30616"/>
    </ligand>
</feature>
<evidence type="ECO:0000256" key="9">
    <source>
        <dbReference type="ARBA" id="ARBA00023141"/>
    </source>
</evidence>
<dbReference type="InterPro" id="IPR027417">
    <property type="entry name" value="P-loop_NTPase"/>
</dbReference>
<gene>
    <name evidence="12" type="primary">aroL</name>
    <name evidence="11" type="synonym">aroK</name>
    <name evidence="12" type="ORF">Pla108_05650</name>
</gene>